<keyword evidence="1" id="KW-0732">Signal</keyword>
<dbReference type="NCBIfam" id="TIGR01451">
    <property type="entry name" value="B_ant_repeat"/>
    <property type="match status" value="1"/>
</dbReference>
<proteinExistence type="predicted"/>
<dbReference type="STRING" id="540747.SAMN04488031_104334"/>
<feature type="chain" id="PRO_5010437536" description="DUF11 domain-containing protein" evidence="1">
    <location>
        <begin position="25"/>
        <end position="1659"/>
    </location>
</feature>
<protein>
    <recommendedName>
        <fullName evidence="6">DUF11 domain-containing protein</fullName>
    </recommendedName>
</protein>
<dbReference type="InterPro" id="IPR047589">
    <property type="entry name" value="DUF11_rpt"/>
</dbReference>
<dbReference type="EMBL" id="CP031598">
    <property type="protein sequence ID" value="QEW25426.1"/>
    <property type="molecule type" value="Genomic_DNA"/>
</dbReference>
<dbReference type="RefSeq" id="WP_057814477.1">
    <property type="nucleotide sequence ID" value="NZ_CP031598.1"/>
</dbReference>
<dbReference type="KEGG" id="rid:RIdsm_01212"/>
<evidence type="ECO:0000256" key="1">
    <source>
        <dbReference type="SAM" id="SignalP"/>
    </source>
</evidence>
<dbReference type="OrthoDB" id="9773411at2"/>
<feature type="signal peptide" evidence="1">
    <location>
        <begin position="1"/>
        <end position="24"/>
    </location>
</feature>
<keyword evidence="4" id="KW-1185">Reference proteome</keyword>
<evidence type="ECO:0008006" key="6">
    <source>
        <dbReference type="Google" id="ProtNLM"/>
    </source>
</evidence>
<evidence type="ECO:0000313" key="5">
    <source>
        <dbReference type="Proteomes" id="UP000325785"/>
    </source>
</evidence>
<accession>A0A0T5PBL3</accession>
<dbReference type="Proteomes" id="UP000325785">
    <property type="component" value="Chromosome"/>
</dbReference>
<dbReference type="Proteomes" id="UP000051401">
    <property type="component" value="Unassembled WGS sequence"/>
</dbReference>
<sequence>MPRWRAPFRIAATALLLIAGTTQAQTPEPGAAGGEITNRAVIEFGTGGIPTIEAESTIEVVAPDLPGELSAYRVSGAEADAIELEVPPPDYSTTARAGGPFRPVPEAAPGAGASVISRLARTGRVRTGEQVVFVLDDPLANTDPGRRDNALLEVQDSVSGDTELLRIHETGADTGLFAGGICACDGSGREADGRLATRENSRLIARSSNRRFPKRQFENSVTVGPVSPTGRVFDSRSGTPLDGARITIVNAETGAVADVYGEDLVSPFPSTVVSGGRPSDASGQSYDFAPGSYRFPYVEPGRYLFILEPPDGYVAPSRISPEQIRAAVSPETRVTGASYLEPFEIAPGQTLLYDIPLDGAAMLDLSRSASSDRLAVGEALRFTVTVGASVPGDTEVDLEDRLPQGLNLVRGSLRIDGQRVGGRLEVSADGRRLELAGLKLRAGARRQVSYLARVTPAAPDRGILTSRSTASGEEFATLSAAHRLEVVPAFERDESAVLGQVRVGCGPPRRAARDLSGIRVMLANGRFAETDARGRFTFRGIVQGTHVLAVDPLTLPRGYVPVLCGNNTRRAGSAQSIFVETREGFVRNVRFHIRETGIDEAPEPEIAMPPGIEAYDADWLDAAPRRVGIAFPPDNHLPPTRSLSAAIVRGKGQRTELYLNGEPVPELYRRPAIAGDGGERFLEIWRGAELEGGVNRLRLVLRDADGAVVREQTRSIRFADTPAGLEVVEEMSDLRTDGRSRPRVVFRATDAEGTPLHPGAIVTVSVERPFAFAADARMHDAREGAEPMQRTTATVDADGYFRMRLAPSRRSGLARFAIEGADERPVATARISAAERPWTVVGLAEGTLAGDRVADAMADPGDRRILSFGDVAIDGRAAIYAEGVVRDDWLLTLRYDSAIDPDERDFFAEDPDRDYIVYGDESREGDAASSRSPLYFHLEREGVDLLYGDFDTGVGRDRLAEYTRRLTGGRAIFEDERQRLTLFAAETSLGFAEDRFAADGTSGPFDLRRADILPNSETIVIETTDRSDPARVINRVELRRGSDYTIDYVDGRIFFSAPILSRTPELDPNTIVVTYETETDRRSGFILGGRYDVRVNDRLRAGLTLVHEDDIADTDGAGRLLGVDAEYRVSDTLTFGAEVAMSQQEASNVLEAGREAHAAEVTLRYDDGASVVDAYVRTESTGFGIENIVEGPQTINSAGLTASVVLADRSEVDEDGETQTDILRFEASARSEHNVDTRETLTLAEGLVLREENRRTRGIGLRFAERRNAPEGPDGRVLKAIGRATYESEDGRFQMAMGQEVSLWEDGGLAEADRGTLTLRYDVTERLSVWGTNEVALGRDFRVDILAAGADYAVWPGAVLTGGLVNAMTRRNAQTVGHLGLRQELEMSEYATGYLGVEAQDSLAGNLEDSGPLQRAGLTNPRLSEGFVVYRAGFERVTEGWKASVDTELGYTDENDHVRLQARATTPLTANLSVGAYANFFSAVRKDGTRELDHEVRFSSAWRPEERPIIVLEQFEVIRERDEVVDETRVINSLIYTEQLDDRNEVTARHGMKYIEQSFDGETVTDFLMLVGGEYRHDLSEKFDIGVHGAALWSAEGRTSDFSAGVSVGLTPFKNGWLSVGYNVTGFRDEDFSENGYTNEGAFVQFRFKIDQENFNEIF</sequence>
<dbReference type="PATRIC" id="fig|540747.5.peg.3641"/>
<evidence type="ECO:0000313" key="2">
    <source>
        <dbReference type="EMBL" id="KRS18449.1"/>
    </source>
</evidence>
<reference evidence="2 4" key="1">
    <citation type="submission" date="2015-04" db="EMBL/GenBank/DDBJ databases">
        <title>The draft genome sequence of Roseovarius indicus B108T.</title>
        <authorList>
            <person name="Li G."/>
            <person name="Lai Q."/>
            <person name="Shao Z."/>
            <person name="Yan P."/>
        </authorList>
    </citation>
    <scope>NUCLEOTIDE SEQUENCE [LARGE SCALE GENOMIC DNA]</scope>
    <source>
        <strain evidence="2 4">B108</strain>
    </source>
</reference>
<gene>
    <name evidence="3" type="ORF">RIdsm_01212</name>
    <name evidence="2" type="ORF">XM52_06405</name>
</gene>
<evidence type="ECO:0000313" key="4">
    <source>
        <dbReference type="Proteomes" id="UP000051401"/>
    </source>
</evidence>
<organism evidence="2 4">
    <name type="scientific">Roseovarius indicus</name>
    <dbReference type="NCBI Taxonomy" id="540747"/>
    <lineage>
        <taxon>Bacteria</taxon>
        <taxon>Pseudomonadati</taxon>
        <taxon>Pseudomonadota</taxon>
        <taxon>Alphaproteobacteria</taxon>
        <taxon>Rhodobacterales</taxon>
        <taxon>Roseobacteraceae</taxon>
        <taxon>Roseovarius</taxon>
    </lineage>
</organism>
<evidence type="ECO:0000313" key="3">
    <source>
        <dbReference type="EMBL" id="QEW25426.1"/>
    </source>
</evidence>
<dbReference type="EMBL" id="LAXI01000003">
    <property type="protein sequence ID" value="KRS18449.1"/>
    <property type="molecule type" value="Genomic_DNA"/>
</dbReference>
<name>A0A0T5PBL3_9RHOB</name>
<reference evidence="3 5" key="2">
    <citation type="submission" date="2018-08" db="EMBL/GenBank/DDBJ databases">
        <title>Genetic Globetrotter - A new plasmid hitch-hiking vast phylogenetic and geographic distances.</title>
        <authorList>
            <person name="Vollmers J."/>
            <person name="Petersen J."/>
        </authorList>
    </citation>
    <scope>NUCLEOTIDE SEQUENCE [LARGE SCALE GENOMIC DNA]</scope>
    <source>
        <strain evidence="3 5">DSM 26383</strain>
    </source>
</reference>